<name>A0A3A6TBN2_9GAMM</name>
<keyword evidence="3" id="KW-1185">Reference proteome</keyword>
<dbReference type="GO" id="GO:0046521">
    <property type="term" value="P:sphingoid catabolic process"/>
    <property type="evidence" value="ECO:0007669"/>
    <property type="project" value="TreeGrafter"/>
</dbReference>
<feature type="transmembrane region" description="Helical" evidence="1">
    <location>
        <begin position="21"/>
        <end position="44"/>
    </location>
</feature>
<evidence type="ECO:0000313" key="2">
    <source>
        <dbReference type="EMBL" id="RJY02438.1"/>
    </source>
</evidence>
<dbReference type="InterPro" id="IPR009305">
    <property type="entry name" value="Mpo1-like"/>
</dbReference>
<dbReference type="Pfam" id="PF06127">
    <property type="entry name" value="Mpo1-like"/>
    <property type="match status" value="1"/>
</dbReference>
<feature type="transmembrane region" description="Helical" evidence="1">
    <location>
        <begin position="99"/>
        <end position="116"/>
    </location>
</feature>
<evidence type="ECO:0000256" key="1">
    <source>
        <dbReference type="SAM" id="Phobius"/>
    </source>
</evidence>
<dbReference type="RefSeq" id="WP_121855190.1">
    <property type="nucleotide sequence ID" value="NZ_CP037952.1"/>
</dbReference>
<reference evidence="2 3" key="1">
    <citation type="submission" date="2018-09" db="EMBL/GenBank/DDBJ databases">
        <title>Phylogeny of the Shewanellaceae, and recommendation for two new genera, Pseudoshewanella and Parashewanella.</title>
        <authorList>
            <person name="Wang G."/>
        </authorList>
    </citation>
    <scope>NUCLEOTIDE SEQUENCE [LARGE SCALE GENOMIC DNA]</scope>
    <source>
        <strain evidence="2 3">KCTC 22492</strain>
    </source>
</reference>
<dbReference type="GO" id="GO:0016020">
    <property type="term" value="C:membrane"/>
    <property type="evidence" value="ECO:0007669"/>
    <property type="project" value="GOC"/>
</dbReference>
<evidence type="ECO:0000313" key="3">
    <source>
        <dbReference type="Proteomes" id="UP000273022"/>
    </source>
</evidence>
<dbReference type="EMBL" id="QYYH01000216">
    <property type="protein sequence ID" value="RJY02438.1"/>
    <property type="molecule type" value="Genomic_DNA"/>
</dbReference>
<proteinExistence type="predicted"/>
<sequence length="174" mass="19538">MKSITEQLARYKSVHLNSSNIKTHFVGIPLIIWAIFVGLGSLSFSIGESGANISLGVIFAVVVSIYYFKLHFGLAVAMLIFIIPVIYLADFVAHTENGLWVALIAFVIGWIFQLIGHKHEKAKPAFIDDINQLLIGPLFLMAEICFVFGRLKQMNENVTRQAIEFRKQLEASKR</sequence>
<keyword evidence="1" id="KW-0472">Membrane</keyword>
<dbReference type="OrthoDB" id="5515308at2"/>
<feature type="transmembrane region" description="Helical" evidence="1">
    <location>
        <begin position="75"/>
        <end position="93"/>
    </location>
</feature>
<accession>A0A3A6TBN2</accession>
<dbReference type="PANTHER" id="PTHR28026">
    <property type="entry name" value="DUF962 DOMAIN PROTEIN (AFU_ORTHOLOGUE AFUA_8G05310)"/>
    <property type="match status" value="1"/>
</dbReference>
<comment type="caution">
    <text evidence="2">The sequence shown here is derived from an EMBL/GenBank/DDBJ whole genome shotgun (WGS) entry which is preliminary data.</text>
</comment>
<keyword evidence="1" id="KW-1133">Transmembrane helix</keyword>
<protein>
    <submittedName>
        <fullName evidence="2">DUF962 domain-containing protein</fullName>
    </submittedName>
</protein>
<gene>
    <name evidence="2" type="ORF">D5R81_19225</name>
</gene>
<organism evidence="2 3">
    <name type="scientific">Parashewanella spongiae</name>
    <dbReference type="NCBI Taxonomy" id="342950"/>
    <lineage>
        <taxon>Bacteria</taxon>
        <taxon>Pseudomonadati</taxon>
        <taxon>Pseudomonadota</taxon>
        <taxon>Gammaproteobacteria</taxon>
        <taxon>Alteromonadales</taxon>
        <taxon>Shewanellaceae</taxon>
        <taxon>Parashewanella</taxon>
    </lineage>
</organism>
<dbReference type="Proteomes" id="UP000273022">
    <property type="component" value="Unassembled WGS sequence"/>
</dbReference>
<dbReference type="PANTHER" id="PTHR28026:SF9">
    <property type="entry name" value="2-HYDROXY-PALMITIC ACID DIOXYGENASE MPO1"/>
    <property type="match status" value="1"/>
</dbReference>
<keyword evidence="1" id="KW-0812">Transmembrane</keyword>
<dbReference type="AlphaFoldDB" id="A0A3A6TBN2"/>